<evidence type="ECO:0000313" key="2">
    <source>
        <dbReference type="Proteomes" id="UP000271087"/>
    </source>
</evidence>
<feature type="non-terminal residue" evidence="1">
    <location>
        <position position="1"/>
    </location>
</feature>
<dbReference type="Proteomes" id="UP000271087">
    <property type="component" value="Unassembled WGS sequence"/>
</dbReference>
<accession>A0A3P6UH01</accession>
<organism evidence="1 2">
    <name type="scientific">Onchocerca ochengi</name>
    <name type="common">Filarial nematode worm</name>
    <dbReference type="NCBI Taxonomy" id="42157"/>
    <lineage>
        <taxon>Eukaryota</taxon>
        <taxon>Metazoa</taxon>
        <taxon>Ecdysozoa</taxon>
        <taxon>Nematoda</taxon>
        <taxon>Chromadorea</taxon>
        <taxon>Rhabditida</taxon>
        <taxon>Spirurina</taxon>
        <taxon>Spiruromorpha</taxon>
        <taxon>Filarioidea</taxon>
        <taxon>Onchocercidae</taxon>
        <taxon>Onchocerca</taxon>
    </lineage>
</organism>
<name>A0A3P6UH01_ONCOC</name>
<gene>
    <name evidence="1" type="ORF">NOO_LOCUS5247</name>
</gene>
<dbReference type="AlphaFoldDB" id="A0A3P6UH01"/>
<proteinExistence type="predicted"/>
<dbReference type="EMBL" id="UYRW01001353">
    <property type="protein sequence ID" value="VDK76591.1"/>
    <property type="molecule type" value="Genomic_DNA"/>
</dbReference>
<evidence type="ECO:0000313" key="1">
    <source>
        <dbReference type="EMBL" id="VDK76591.1"/>
    </source>
</evidence>
<sequence length="53" mass="6083">KVNGLPKYPHYLTSSIDLNSLENIDHKLPDHSISSMHTEFLILSLKKINHSKQ</sequence>
<reference evidence="1 2" key="1">
    <citation type="submission" date="2018-08" db="EMBL/GenBank/DDBJ databases">
        <authorList>
            <person name="Laetsch R D."/>
            <person name="Stevens L."/>
            <person name="Kumar S."/>
            <person name="Blaxter L. M."/>
        </authorList>
    </citation>
    <scope>NUCLEOTIDE SEQUENCE [LARGE SCALE GENOMIC DNA]</scope>
</reference>
<protein>
    <submittedName>
        <fullName evidence="1">Uncharacterized protein</fullName>
    </submittedName>
</protein>
<keyword evidence="2" id="KW-1185">Reference proteome</keyword>